<dbReference type="HOGENOM" id="CLU_100149_2_0_14"/>
<feature type="binding site" evidence="9">
    <location>
        <position position="44"/>
    </location>
    <ligand>
        <name>substrate</name>
    </ligand>
</feature>
<dbReference type="GO" id="GO:0005737">
    <property type="term" value="C:cytoplasm"/>
    <property type="evidence" value="ECO:0007669"/>
    <property type="project" value="UniProtKB-SubCell"/>
</dbReference>
<feature type="site" description="Transition state stabilizer" evidence="9">
    <location>
        <position position="20"/>
    </location>
</feature>
<dbReference type="InterPro" id="IPR001980">
    <property type="entry name" value="PPAT"/>
</dbReference>
<keyword evidence="5 9" id="KW-0067">ATP-binding</keyword>
<comment type="function">
    <text evidence="9">Reversibly transfers an adenylyl group from ATP to 4'-phosphopantetheine, yielding dephospho-CoA (dPCoA) and pyrophosphate.</text>
</comment>
<evidence type="ECO:0000256" key="2">
    <source>
        <dbReference type="ARBA" id="ARBA00022679"/>
    </source>
</evidence>
<dbReference type="PRINTS" id="PR01020">
    <property type="entry name" value="LPSBIOSNTHSS"/>
</dbReference>
<dbReference type="Proteomes" id="UP000006810">
    <property type="component" value="Chromosome"/>
</dbReference>
<proteinExistence type="inferred from homology"/>
<evidence type="ECO:0000256" key="1">
    <source>
        <dbReference type="ARBA" id="ARBA00022490"/>
    </source>
</evidence>
<dbReference type="InterPro" id="IPR004821">
    <property type="entry name" value="Cyt_trans-like"/>
</dbReference>
<comment type="pathway">
    <text evidence="9">Cofactor biosynthesis; coenzyme A biosynthesis; CoA from (R)-pantothenate: step 4/5.</text>
</comment>
<dbReference type="PANTHER" id="PTHR21342">
    <property type="entry name" value="PHOSPHOPANTETHEINE ADENYLYLTRANSFERASE"/>
    <property type="match status" value="1"/>
</dbReference>
<feature type="binding site" evidence="9">
    <location>
        <position position="102"/>
    </location>
    <ligand>
        <name>ATP</name>
        <dbReference type="ChEBI" id="CHEBI:30616"/>
    </ligand>
</feature>
<feature type="binding site" evidence="9">
    <location>
        <position position="12"/>
    </location>
    <ligand>
        <name>substrate</name>
    </ligand>
</feature>
<feature type="binding site" evidence="9">
    <location>
        <position position="91"/>
    </location>
    <ligand>
        <name>substrate</name>
    </ligand>
</feature>
<evidence type="ECO:0000256" key="3">
    <source>
        <dbReference type="ARBA" id="ARBA00022695"/>
    </source>
</evidence>
<evidence type="ECO:0000256" key="9">
    <source>
        <dbReference type="HAMAP-Rule" id="MF_00151"/>
    </source>
</evidence>
<dbReference type="KEGG" id="mfp:MBIO_0236"/>
<sequence>MIMIKKAIFPGSFDPIHKGHISVIEKALKLFDELIVIVSINPDKNNLGNLEERYQSVKKTLKDYKTVTVVKNENDLIAQIAKEKNVKFLVRSARNNLDYDYELVLAAANHHLNSELETILIVPDYENIDYSSTLLRHKQKLGKK</sequence>
<dbReference type="AlphaFoldDB" id="C4XEC9"/>
<dbReference type="GO" id="GO:0005524">
    <property type="term" value="F:ATP binding"/>
    <property type="evidence" value="ECO:0007669"/>
    <property type="project" value="UniProtKB-KW"/>
</dbReference>
<dbReference type="eggNOG" id="COG0669">
    <property type="taxonomic scope" value="Bacteria"/>
</dbReference>
<dbReference type="NCBIfam" id="TIGR01510">
    <property type="entry name" value="coaD_prev_kdtB"/>
    <property type="match status" value="1"/>
</dbReference>
<feature type="binding site" evidence="9">
    <location>
        <position position="20"/>
    </location>
    <ligand>
        <name>ATP</name>
        <dbReference type="ChEBI" id="CHEBI:30616"/>
    </ligand>
</feature>
<keyword evidence="2 9" id="KW-0808">Transferase</keyword>
<dbReference type="HAMAP" id="MF_00151">
    <property type="entry name" value="PPAT_bact"/>
    <property type="match status" value="1"/>
</dbReference>
<comment type="subunit">
    <text evidence="9">Homohexamer.</text>
</comment>
<keyword evidence="3 9" id="KW-0548">Nucleotidyltransferase</keyword>
<dbReference type="Gene3D" id="3.40.50.620">
    <property type="entry name" value="HUPs"/>
    <property type="match status" value="1"/>
</dbReference>
<feature type="binding site" evidence="9">
    <location>
        <position position="77"/>
    </location>
    <ligand>
        <name>substrate</name>
    </ligand>
</feature>
<dbReference type="GO" id="GO:0015937">
    <property type="term" value="P:coenzyme A biosynthetic process"/>
    <property type="evidence" value="ECO:0007669"/>
    <property type="project" value="UniProtKB-UniRule"/>
</dbReference>
<gene>
    <name evidence="9" type="primary">coaD</name>
    <name evidence="11" type="ordered locus">MBIO_0236</name>
</gene>
<protein>
    <recommendedName>
        <fullName evidence="9">Phosphopantetheine adenylyltransferase</fullName>
        <ecNumber evidence="9">2.7.7.3</ecNumber>
    </recommendedName>
    <alternativeName>
        <fullName evidence="9">Dephospho-CoA pyrophosphorylase</fullName>
    </alternativeName>
    <alternativeName>
        <fullName evidence="9">Pantetheine-phosphate adenylyltransferase</fullName>
        <shortName evidence="9">PPAT</shortName>
    </alternativeName>
</protein>
<evidence type="ECO:0000256" key="6">
    <source>
        <dbReference type="ARBA" id="ARBA00022842"/>
    </source>
</evidence>
<dbReference type="InterPro" id="IPR014729">
    <property type="entry name" value="Rossmann-like_a/b/a_fold"/>
</dbReference>
<dbReference type="EMBL" id="AP009608">
    <property type="protein sequence ID" value="BAH69501.1"/>
    <property type="molecule type" value="Genomic_DNA"/>
</dbReference>
<evidence type="ECO:0000313" key="12">
    <source>
        <dbReference type="Proteomes" id="UP000006810"/>
    </source>
</evidence>
<keyword evidence="12" id="KW-1185">Reference proteome</keyword>
<comment type="subcellular location">
    <subcellularLocation>
        <location evidence="9">Cytoplasm</location>
    </subcellularLocation>
</comment>
<dbReference type="NCBIfam" id="TIGR00125">
    <property type="entry name" value="cyt_tran_rel"/>
    <property type="match status" value="1"/>
</dbReference>
<reference evidence="11 12" key="1">
    <citation type="journal article" date="2009" name="Curr. Microbiol.">
        <title>Molecular cloning and expression of a novel cholinephosphotransferase involved in glycoglycerophospholipid biosynthesis of Mycoplasma fermentans.</title>
        <authorList>
            <person name="Ishida N."/>
            <person name="Irikura D."/>
            <person name="Matsuda K."/>
            <person name="Sato S."/>
            <person name="Asano K."/>
        </authorList>
    </citation>
    <scope>NUCLEOTIDE SEQUENCE [LARGE SCALE GENOMIC DNA]</scope>
    <source>
        <strain evidence="12">ATCC 19989 / NBRC 14854 / NCTC 10117 / PG18</strain>
    </source>
</reference>
<dbReference type="PATRIC" id="fig|496833.3.peg.660"/>
<evidence type="ECO:0000256" key="8">
    <source>
        <dbReference type="ARBA" id="ARBA00029346"/>
    </source>
</evidence>
<comment type="caution">
    <text evidence="9">Lacks conserved residue(s) required for the propagation of feature annotation.</text>
</comment>
<organism evidence="11 12">
    <name type="scientific">Mycoplasmopsis fermentans (strain ATCC 19989 / NBRC 14854 / NCTC 10117 / PG18)</name>
    <name type="common">Mycoplasma fermentans</name>
    <dbReference type="NCBI Taxonomy" id="496833"/>
    <lineage>
        <taxon>Bacteria</taxon>
        <taxon>Bacillati</taxon>
        <taxon>Mycoplasmatota</taxon>
        <taxon>Mycoplasmoidales</taxon>
        <taxon>Metamycoplasmataceae</taxon>
        <taxon>Mycoplasmopsis</taxon>
    </lineage>
</organism>
<evidence type="ECO:0000259" key="10">
    <source>
        <dbReference type="Pfam" id="PF01467"/>
    </source>
</evidence>
<evidence type="ECO:0000256" key="7">
    <source>
        <dbReference type="ARBA" id="ARBA00022993"/>
    </source>
</evidence>
<evidence type="ECO:0000256" key="5">
    <source>
        <dbReference type="ARBA" id="ARBA00022840"/>
    </source>
</evidence>
<evidence type="ECO:0000256" key="4">
    <source>
        <dbReference type="ARBA" id="ARBA00022741"/>
    </source>
</evidence>
<accession>C4XEC9</accession>
<keyword evidence="6 9" id="KW-0460">Magnesium</keyword>
<dbReference type="EC" id="2.7.7.3" evidence="9"/>
<dbReference type="SUPFAM" id="SSF52374">
    <property type="entry name" value="Nucleotidylyl transferase"/>
    <property type="match status" value="1"/>
</dbReference>
<comment type="similarity">
    <text evidence="9">Belongs to the bacterial CoaD family.</text>
</comment>
<dbReference type="PANTHER" id="PTHR21342:SF1">
    <property type="entry name" value="PHOSPHOPANTETHEINE ADENYLYLTRANSFERASE"/>
    <property type="match status" value="1"/>
</dbReference>
<dbReference type="UniPathway" id="UPA00241">
    <property type="reaction ID" value="UER00355"/>
</dbReference>
<evidence type="ECO:0000313" key="11">
    <source>
        <dbReference type="EMBL" id="BAH69501.1"/>
    </source>
</evidence>
<dbReference type="GO" id="GO:0004595">
    <property type="term" value="F:pantetheine-phosphate adenylyltransferase activity"/>
    <property type="evidence" value="ECO:0007669"/>
    <property type="project" value="UniProtKB-UniRule"/>
</dbReference>
<dbReference type="Pfam" id="PF01467">
    <property type="entry name" value="CTP_transf_like"/>
    <property type="match status" value="1"/>
</dbReference>
<keyword evidence="7 9" id="KW-0173">Coenzyme A biosynthesis</keyword>
<feature type="domain" description="Cytidyltransferase-like" evidence="10">
    <location>
        <begin position="8"/>
        <end position="137"/>
    </location>
</feature>
<keyword evidence="1 9" id="KW-0963">Cytoplasm</keyword>
<comment type="cofactor">
    <cofactor evidence="9">
        <name>Mg(2+)</name>
        <dbReference type="ChEBI" id="CHEBI:18420"/>
    </cofactor>
</comment>
<keyword evidence="4 9" id="KW-0547">Nucleotide-binding</keyword>
<name>C4XEC9_MYCFP</name>
<feature type="binding site" evidence="9">
    <location>
        <begin position="127"/>
        <end position="133"/>
    </location>
    <ligand>
        <name>ATP</name>
        <dbReference type="ChEBI" id="CHEBI:30616"/>
    </ligand>
</feature>
<comment type="catalytic activity">
    <reaction evidence="8 9">
        <text>(R)-4'-phosphopantetheine + ATP + H(+) = 3'-dephospho-CoA + diphosphate</text>
        <dbReference type="Rhea" id="RHEA:19801"/>
        <dbReference type="ChEBI" id="CHEBI:15378"/>
        <dbReference type="ChEBI" id="CHEBI:30616"/>
        <dbReference type="ChEBI" id="CHEBI:33019"/>
        <dbReference type="ChEBI" id="CHEBI:57328"/>
        <dbReference type="ChEBI" id="CHEBI:61723"/>
        <dbReference type="EC" id="2.7.7.3"/>
    </reaction>
</comment>
<feature type="binding site" evidence="9">
    <location>
        <begin position="12"/>
        <end position="13"/>
    </location>
    <ligand>
        <name>ATP</name>
        <dbReference type="ChEBI" id="CHEBI:30616"/>
    </ligand>
</feature>